<dbReference type="AlphaFoldDB" id="A0A7R9HFZ9"/>
<sequence length="65" mass="7284">MCAAKQDLVTVTVKQGSLRGRKVISRPGSTYYSFQGVPYARPPVGYRRFKFFSVVSSHWACKSVP</sequence>
<organism evidence="3">
    <name type="scientific">Timema poppense</name>
    <name type="common">Walking stick</name>
    <dbReference type="NCBI Taxonomy" id="170557"/>
    <lineage>
        <taxon>Eukaryota</taxon>
        <taxon>Metazoa</taxon>
        <taxon>Ecdysozoa</taxon>
        <taxon>Arthropoda</taxon>
        <taxon>Hexapoda</taxon>
        <taxon>Insecta</taxon>
        <taxon>Pterygota</taxon>
        <taxon>Neoptera</taxon>
        <taxon>Polyneoptera</taxon>
        <taxon>Phasmatodea</taxon>
        <taxon>Timematodea</taxon>
        <taxon>Timematoidea</taxon>
        <taxon>Timematidae</taxon>
        <taxon>Timema</taxon>
    </lineage>
</organism>
<keyword evidence="1" id="KW-0325">Glycoprotein</keyword>
<accession>A0A7R9HFZ9</accession>
<proteinExistence type="predicted"/>
<dbReference type="InterPro" id="IPR002018">
    <property type="entry name" value="CarbesteraseB"/>
</dbReference>
<dbReference type="SUPFAM" id="SSF53474">
    <property type="entry name" value="alpha/beta-Hydrolases"/>
    <property type="match status" value="1"/>
</dbReference>
<evidence type="ECO:0000259" key="2">
    <source>
        <dbReference type="Pfam" id="PF00135"/>
    </source>
</evidence>
<dbReference type="Gene3D" id="3.40.50.1820">
    <property type="entry name" value="alpha/beta hydrolase"/>
    <property type="match status" value="1"/>
</dbReference>
<evidence type="ECO:0000313" key="3">
    <source>
        <dbReference type="EMBL" id="CAD7419877.1"/>
    </source>
</evidence>
<dbReference type="EMBL" id="OD024328">
    <property type="protein sequence ID" value="CAD7419877.1"/>
    <property type="molecule type" value="Genomic_DNA"/>
</dbReference>
<dbReference type="Pfam" id="PF00135">
    <property type="entry name" value="COesterase"/>
    <property type="match status" value="1"/>
</dbReference>
<gene>
    <name evidence="3" type="ORF">TPSB3V08_LOCUS13292</name>
</gene>
<feature type="domain" description="Carboxylesterase type B" evidence="2">
    <location>
        <begin position="10"/>
        <end position="50"/>
    </location>
</feature>
<reference evidence="3" key="1">
    <citation type="submission" date="2020-11" db="EMBL/GenBank/DDBJ databases">
        <authorList>
            <person name="Tran Van P."/>
        </authorList>
    </citation>
    <scope>NUCLEOTIDE SEQUENCE</scope>
</reference>
<protein>
    <recommendedName>
        <fullName evidence="2">Carboxylesterase type B domain-containing protein</fullName>
    </recommendedName>
</protein>
<name>A0A7R9HFZ9_TIMPO</name>
<dbReference type="InterPro" id="IPR029058">
    <property type="entry name" value="AB_hydrolase_fold"/>
</dbReference>
<evidence type="ECO:0000256" key="1">
    <source>
        <dbReference type="ARBA" id="ARBA00023180"/>
    </source>
</evidence>